<organism evidence="1">
    <name type="scientific">Halomonas campaniensis</name>
    <dbReference type="NCBI Taxonomy" id="213554"/>
    <lineage>
        <taxon>Bacteria</taxon>
        <taxon>Pseudomonadati</taxon>
        <taxon>Pseudomonadota</taxon>
        <taxon>Gammaproteobacteria</taxon>
        <taxon>Oceanospirillales</taxon>
        <taxon>Halomonadaceae</taxon>
        <taxon>Halomonas</taxon>
    </lineage>
</organism>
<sequence length="107" mass="12435">MAALDYLRNHGLHADPLPGERLYVWPSENITDDIRIWIRSHKAALLRELVPANDNRRMAWRVLRDGKPMTMLGKIMSYEEALESAKARWPHNSIVVEEYAQRITPSN</sequence>
<protein>
    <submittedName>
        <fullName evidence="1">Uncharacterized protein</fullName>
    </submittedName>
</protein>
<name>A0A3D0KJ91_9GAMM</name>
<reference evidence="1" key="1">
    <citation type="journal article" date="2018" name="Nat. Biotechnol.">
        <title>A standardized bacterial taxonomy based on genome phylogeny substantially revises the tree of life.</title>
        <authorList>
            <person name="Parks D.H."/>
            <person name="Chuvochina M."/>
            <person name="Waite D.W."/>
            <person name="Rinke C."/>
            <person name="Skarshewski A."/>
            <person name="Chaumeil P.A."/>
            <person name="Hugenholtz P."/>
        </authorList>
    </citation>
    <scope>NUCLEOTIDE SEQUENCE [LARGE SCALE GENOMIC DNA]</scope>
    <source>
        <strain evidence="1">UBA11284</strain>
    </source>
</reference>
<evidence type="ECO:0000313" key="1">
    <source>
        <dbReference type="EMBL" id="HCA03271.1"/>
    </source>
</evidence>
<dbReference type="AlphaFoldDB" id="A0A3D0KJ91"/>
<comment type="caution">
    <text evidence="1">The sequence shown here is derived from an EMBL/GenBank/DDBJ whole genome shotgun (WGS) entry which is preliminary data.</text>
</comment>
<accession>A0A3D0KJ91</accession>
<gene>
    <name evidence="1" type="ORF">DEO68_14120</name>
</gene>
<dbReference type="EMBL" id="DOTR01000082">
    <property type="protein sequence ID" value="HCA03271.1"/>
    <property type="molecule type" value="Genomic_DNA"/>
</dbReference>
<proteinExistence type="predicted"/>